<name>A0A0A0D9H6_9PROT</name>
<sequence length="292" mass="32277">MQGDSHQMMTWLRLGLIGFVMAAAGTAQAADPLTGKEYKVLLDPAKFQAQPVATANGFLSELRTRLAAAGFDRTVDGSFVVNKVRTVRYYDSPGTCRLNTLGYSFRERVDGSKREINLKFRSDSQSIAANTDVSGSDADAETKLEADITPPFKWVYSHSTTEPLSATKNLNILDDVVDLFPPTKSLNLPKQEALSLVGNLSITERTYDGPESDLGQQDAEFDLTLWYANGSSTIASAEVSFKVEDNDGDFTSKVDQRSKLMFDTIRGMTGWVSTNPTTKTQWVYQYRPNFCN</sequence>
<keyword evidence="1" id="KW-0732">Signal</keyword>
<feature type="signal peptide" evidence="1">
    <location>
        <begin position="1"/>
        <end position="29"/>
    </location>
</feature>
<evidence type="ECO:0008006" key="4">
    <source>
        <dbReference type="Google" id="ProtNLM"/>
    </source>
</evidence>
<evidence type="ECO:0000313" key="3">
    <source>
        <dbReference type="Proteomes" id="UP000029995"/>
    </source>
</evidence>
<dbReference type="AlphaFoldDB" id="A0A0A0D9H6"/>
<evidence type="ECO:0000313" key="2">
    <source>
        <dbReference type="EMBL" id="KGM35341.1"/>
    </source>
</evidence>
<evidence type="ECO:0000256" key="1">
    <source>
        <dbReference type="SAM" id="SignalP"/>
    </source>
</evidence>
<accession>A0A0A0D9H6</accession>
<organism evidence="2 3">
    <name type="scientific">Inquilinus limosus MP06</name>
    <dbReference type="NCBI Taxonomy" id="1398085"/>
    <lineage>
        <taxon>Bacteria</taxon>
        <taxon>Pseudomonadati</taxon>
        <taxon>Pseudomonadota</taxon>
        <taxon>Alphaproteobacteria</taxon>
        <taxon>Rhodospirillales</taxon>
        <taxon>Rhodospirillaceae</taxon>
        <taxon>Inquilinus</taxon>
    </lineage>
</organism>
<dbReference type="EMBL" id="JANX01000034">
    <property type="protein sequence ID" value="KGM35341.1"/>
    <property type="molecule type" value="Genomic_DNA"/>
</dbReference>
<protein>
    <recommendedName>
        <fullName evidence="4">CYTH domain-containing protein</fullName>
    </recommendedName>
</protein>
<feature type="chain" id="PRO_5001960581" description="CYTH domain-containing protein" evidence="1">
    <location>
        <begin position="30"/>
        <end position="292"/>
    </location>
</feature>
<comment type="caution">
    <text evidence="2">The sequence shown here is derived from an EMBL/GenBank/DDBJ whole genome shotgun (WGS) entry which is preliminary data.</text>
</comment>
<gene>
    <name evidence="2" type="ORF">P409_05150</name>
</gene>
<reference evidence="2 3" key="1">
    <citation type="submission" date="2014-01" db="EMBL/GenBank/DDBJ databases">
        <title>Genome sequence determination for a cystic fibrosis isolate, Inquilinus limosus.</title>
        <authorList>
            <person name="Pino M."/>
            <person name="Di Conza J."/>
            <person name="Gutkind G."/>
        </authorList>
    </citation>
    <scope>NUCLEOTIDE SEQUENCE [LARGE SCALE GENOMIC DNA]</scope>
    <source>
        <strain evidence="2 3">MP06</strain>
    </source>
</reference>
<proteinExistence type="predicted"/>
<dbReference type="Proteomes" id="UP000029995">
    <property type="component" value="Unassembled WGS sequence"/>
</dbReference>